<organism evidence="2 3">
    <name type="scientific">Lottia gigantea</name>
    <name type="common">Giant owl limpet</name>
    <dbReference type="NCBI Taxonomy" id="225164"/>
    <lineage>
        <taxon>Eukaryota</taxon>
        <taxon>Metazoa</taxon>
        <taxon>Spiralia</taxon>
        <taxon>Lophotrochozoa</taxon>
        <taxon>Mollusca</taxon>
        <taxon>Gastropoda</taxon>
        <taxon>Patellogastropoda</taxon>
        <taxon>Lottioidea</taxon>
        <taxon>Lottiidae</taxon>
        <taxon>Lottia</taxon>
    </lineage>
</organism>
<evidence type="ECO:0000256" key="1">
    <source>
        <dbReference type="SAM" id="SignalP"/>
    </source>
</evidence>
<dbReference type="HOGENOM" id="CLU_1984081_0_0_1"/>
<reference evidence="2 3" key="1">
    <citation type="journal article" date="2013" name="Nature">
        <title>Insights into bilaterian evolution from three spiralian genomes.</title>
        <authorList>
            <person name="Simakov O."/>
            <person name="Marletaz F."/>
            <person name="Cho S.J."/>
            <person name="Edsinger-Gonzales E."/>
            <person name="Havlak P."/>
            <person name="Hellsten U."/>
            <person name="Kuo D.H."/>
            <person name="Larsson T."/>
            <person name="Lv J."/>
            <person name="Arendt D."/>
            <person name="Savage R."/>
            <person name="Osoegawa K."/>
            <person name="de Jong P."/>
            <person name="Grimwood J."/>
            <person name="Chapman J.A."/>
            <person name="Shapiro H."/>
            <person name="Aerts A."/>
            <person name="Otillar R.P."/>
            <person name="Terry A.Y."/>
            <person name="Boore J.L."/>
            <person name="Grigoriev I.V."/>
            <person name="Lindberg D.R."/>
            <person name="Seaver E.C."/>
            <person name="Weisblat D.A."/>
            <person name="Putnam N.H."/>
            <person name="Rokhsar D.S."/>
        </authorList>
    </citation>
    <scope>NUCLEOTIDE SEQUENCE [LARGE SCALE GENOMIC DNA]</scope>
</reference>
<dbReference type="AlphaFoldDB" id="V4ADR8"/>
<evidence type="ECO:0000313" key="2">
    <source>
        <dbReference type="EMBL" id="ESP02159.1"/>
    </source>
</evidence>
<dbReference type="CTD" id="20237329"/>
<dbReference type="KEGG" id="lgi:LOTGIDRAFT_157313"/>
<feature type="signal peptide" evidence="1">
    <location>
        <begin position="1"/>
        <end position="23"/>
    </location>
</feature>
<feature type="chain" id="PRO_5004717072" evidence="1">
    <location>
        <begin position="24"/>
        <end position="126"/>
    </location>
</feature>
<dbReference type="EMBL" id="KB200329">
    <property type="protein sequence ID" value="ESP02159.1"/>
    <property type="molecule type" value="Genomic_DNA"/>
</dbReference>
<dbReference type="GeneID" id="20237329"/>
<accession>V4ADR8</accession>
<sequence length="126" mass="13569">MVEMPKVLTFVFVLVLLTTFVDYCSFSIGPTFSRSKACGVAIGTAASTNNFLHPVCVEDSDIQYAANTHTNHPVANSPKKLDFVRDLTSDKSGTSGIGASVGHYGSRLSTFCGDGNVNYFLEEFES</sequence>
<gene>
    <name evidence="2" type="ORF">LOTGIDRAFT_157313</name>
</gene>
<dbReference type="RefSeq" id="XP_009047317.1">
    <property type="nucleotide sequence ID" value="XM_009049069.1"/>
</dbReference>
<dbReference type="Proteomes" id="UP000030746">
    <property type="component" value="Unassembled WGS sequence"/>
</dbReference>
<keyword evidence="1" id="KW-0732">Signal</keyword>
<evidence type="ECO:0000313" key="3">
    <source>
        <dbReference type="Proteomes" id="UP000030746"/>
    </source>
</evidence>
<proteinExistence type="predicted"/>
<protein>
    <submittedName>
        <fullName evidence="2">Uncharacterized protein</fullName>
    </submittedName>
</protein>
<keyword evidence="3" id="KW-1185">Reference proteome</keyword>
<name>V4ADR8_LOTGI</name>